<evidence type="ECO:0000313" key="3">
    <source>
        <dbReference type="Proteomes" id="UP000035651"/>
    </source>
</evidence>
<reference evidence="2" key="1">
    <citation type="submission" date="2016-06" db="EMBL/GenBank/DDBJ databases">
        <title>Complete Genome Sequence of Pandoraea faecigallinarum DSM-23572.</title>
        <authorList>
            <person name="Yong D."/>
            <person name="Ee R."/>
            <person name="Lim Y.-L."/>
            <person name="Yin W.-F."/>
            <person name="Chan K.-G."/>
        </authorList>
    </citation>
    <scope>NUCLEOTIDE SEQUENCE</scope>
    <source>
        <strain evidence="2">DSM 23572</strain>
        <plasmid evidence="2">pPF72-1</plasmid>
    </source>
</reference>
<keyword evidence="2" id="KW-0614">Plasmid</keyword>
<dbReference type="EMBL" id="CP011808">
    <property type="protein sequence ID" value="AKM33265.3"/>
    <property type="molecule type" value="Genomic_DNA"/>
</dbReference>
<dbReference type="Proteomes" id="UP000035651">
    <property type="component" value="Plasmid pPF72-1"/>
</dbReference>
<feature type="region of interest" description="Disordered" evidence="1">
    <location>
        <begin position="718"/>
        <end position="746"/>
    </location>
</feature>
<evidence type="ECO:0000256" key="1">
    <source>
        <dbReference type="SAM" id="MobiDB-lite"/>
    </source>
</evidence>
<evidence type="ECO:0000313" key="2">
    <source>
        <dbReference type="EMBL" id="AKM33265.3"/>
    </source>
</evidence>
<dbReference type="RefSeq" id="WP_071386928.1">
    <property type="nucleotide sequence ID" value="NZ_CP011808.2"/>
</dbReference>
<name>A0A0H3X047_9BURK</name>
<gene>
    <name evidence="2" type="ORF">AB870_23940</name>
</gene>
<keyword evidence="3" id="KW-1185">Reference proteome</keyword>
<accession>A0A0H3X047</accession>
<geneLocation type="plasmid" evidence="2 3">
    <name>pPF72-1</name>
</geneLocation>
<dbReference type="KEGG" id="pfg:AB870_23940"/>
<sequence length="1038" mass="113529">MLKPTVGPTPRGMAMRDTLNWKFNFDVSNREEVGAEMNTRYFSSGSEKSQASSVTVLRVDGKLILEAFDPAQRDAGDARGDVLLGLLHKRFEDAFSAHASNMPSEVAAQNAEVIASLFGSKEFLDADRALHPPDDKHKVHEQAIDIQIDGADIYIRKTTTYVAGDRSCLKGLDVNSAGGTRAESFFVGQADSVVTEVVELEMKFSSKFIGSGADGRWTLEAKVTDVAVELSDALEPEAVRERMDRLGVPTTRLGMWFAWLASFFSTRGIQFVVSTPAELEAAKAARQGDRVLLNDLQNFKPAARVSARHRYKDSGAHRFLTHLTAAAKARVLAVRAPEVAPADAGWEAWAPPRLTQRTTAAIVQLRAQPARDAEVQRNAMSVQAAHEKLGDFRASGLRRGGELYDVLQRTHTLRVKNGSVEASKCALGTEYVAAASKPDTSRRIIDARTRLGASLFHACGQTRLGTELPVIKLDEQDVLGGAEGDLPHLRAYARATLALDQYIASAKKEWDTESTTTKLTKLGFDESASDKQERLDVLMTKHYRREAALRDAVNGCAKKLRLSAKWSLGVQRAEVEKRLLDIVDQRLEGVVTDKRTREQVLSVLLHADDAMPVVQGIGAPQFSNMQAVRRTIAIRTRRSDETIPREAVRVEFNVRHDKLGDGVIYLGEKSVEQAALQTATMTIRSRWTVSAEKAELSSLNYDAHLALDQEKLALEQARREREAKKKKPDKPHGIKKESASAPSAGATSDLMAELALRSKHAVEAHQTLMRGDKVRLSDFGGGNSLHDLGTEHLRNASANAATQANARSALENILFERCGTGKPVLLLDQENILAPHQALRLYASALRHLSSPAEPEHHKPYWQGVVNKLAPEVGLSKLPLEMQIAAVKARLFDAVIQAIGHAFPNKRARDQVITAVMHVETATYAVIHARGGPWISAPQAAEEHVVSIATRWTNASVAHDSALITFTQYHGALGKGGTARLGVEVIKEENLETVKVEASAQVRVSAEGFELDYVRFRAALKGNPPKQPQSTSVAASVT</sequence>
<proteinExistence type="predicted"/>
<protein>
    <submittedName>
        <fullName evidence="2">Uncharacterized protein</fullName>
    </submittedName>
</protein>
<organism evidence="2 3">
    <name type="scientific">Pandoraea faecigallinarum</name>
    <dbReference type="NCBI Taxonomy" id="656179"/>
    <lineage>
        <taxon>Bacteria</taxon>
        <taxon>Pseudomonadati</taxon>
        <taxon>Pseudomonadota</taxon>
        <taxon>Betaproteobacteria</taxon>
        <taxon>Burkholderiales</taxon>
        <taxon>Burkholderiaceae</taxon>
        <taxon>Pandoraea</taxon>
    </lineage>
</organism>
<dbReference type="AlphaFoldDB" id="A0A0H3X047"/>